<evidence type="ECO:0000313" key="11">
    <source>
        <dbReference type="Proteomes" id="UP000054350"/>
    </source>
</evidence>
<proteinExistence type="inferred from homology"/>
<dbReference type="Proteomes" id="UP000054350">
    <property type="component" value="Unassembled WGS sequence"/>
</dbReference>
<dbReference type="AlphaFoldDB" id="A0A0L0SPP0"/>
<dbReference type="InterPro" id="IPR003960">
    <property type="entry name" value="ATPase_AAA_CS"/>
</dbReference>
<sequence>MHDSKRTLLETFAWPRKYPALFASCPLRLRSGVLLYGYPGCGKTLLASAVAAECGLPCVAVKGPELLNKYIGASEAAVRDLFARARAARPCIVFFDELDALAPRRGTDNAGVTDRIVNQLLTELDGAEGLQGVYVLGATSRPDLIDPALLRPGRLDKALLCDMPGVDERGEILRTVAGNAEVEVDGEVKWEMVAERAEGFTGADLQAVVAQAQLEAVQDVMAARAAAAAEDASAVDPDDDEDADLGIDIKADVGMSAAARRALLDGMVNEEDDGDSGVGGADHLARKEHPKLVLRARHVMAALAVTRPSVSVAQRRKLAHVYAQFAAGKVDVPSQQKLTLK</sequence>
<dbReference type="SMART" id="SM00382">
    <property type="entry name" value="AAA"/>
    <property type="match status" value="1"/>
</dbReference>
<evidence type="ECO:0000256" key="3">
    <source>
        <dbReference type="ARBA" id="ARBA00022741"/>
    </source>
</evidence>
<dbReference type="GO" id="GO:0005524">
    <property type="term" value="F:ATP binding"/>
    <property type="evidence" value="ECO:0007669"/>
    <property type="project" value="UniProtKB-KW"/>
</dbReference>
<dbReference type="STRING" id="578462.A0A0L0SPP0"/>
<evidence type="ECO:0000256" key="8">
    <source>
        <dbReference type="RuleBase" id="RU003651"/>
    </source>
</evidence>
<evidence type="ECO:0000256" key="1">
    <source>
        <dbReference type="ARBA" id="ARBA00006914"/>
    </source>
</evidence>
<evidence type="ECO:0000256" key="6">
    <source>
        <dbReference type="ARBA" id="ARBA00034532"/>
    </source>
</evidence>
<dbReference type="Pfam" id="PF17862">
    <property type="entry name" value="AAA_lid_3"/>
    <property type="match status" value="1"/>
</dbReference>
<evidence type="ECO:0000256" key="7">
    <source>
        <dbReference type="ARBA" id="ARBA00048778"/>
    </source>
</evidence>
<dbReference type="GO" id="GO:0016887">
    <property type="term" value="F:ATP hydrolysis activity"/>
    <property type="evidence" value="ECO:0007669"/>
    <property type="project" value="InterPro"/>
</dbReference>
<dbReference type="eggNOG" id="KOG0735">
    <property type="taxonomic scope" value="Eukaryota"/>
</dbReference>
<dbReference type="GO" id="GO:0005778">
    <property type="term" value="C:peroxisomal membrane"/>
    <property type="evidence" value="ECO:0007669"/>
    <property type="project" value="TreeGrafter"/>
</dbReference>
<dbReference type="GO" id="GO:0005829">
    <property type="term" value="C:cytosol"/>
    <property type="evidence" value="ECO:0007669"/>
    <property type="project" value="TreeGrafter"/>
</dbReference>
<accession>A0A0L0SPP0</accession>
<reference evidence="10 11" key="1">
    <citation type="submission" date="2009-11" db="EMBL/GenBank/DDBJ databases">
        <title>Annotation of Allomyces macrogynus ATCC 38327.</title>
        <authorList>
            <consortium name="The Broad Institute Genome Sequencing Platform"/>
            <person name="Russ C."/>
            <person name="Cuomo C."/>
            <person name="Burger G."/>
            <person name="Gray M.W."/>
            <person name="Holland P.W.H."/>
            <person name="King N."/>
            <person name="Lang F.B.F."/>
            <person name="Roger A.J."/>
            <person name="Ruiz-Trillo I."/>
            <person name="Young S.K."/>
            <person name="Zeng Q."/>
            <person name="Gargeya S."/>
            <person name="Fitzgerald M."/>
            <person name="Haas B."/>
            <person name="Abouelleil A."/>
            <person name="Alvarado L."/>
            <person name="Arachchi H.M."/>
            <person name="Berlin A."/>
            <person name="Chapman S.B."/>
            <person name="Gearin G."/>
            <person name="Goldberg J."/>
            <person name="Griggs A."/>
            <person name="Gujja S."/>
            <person name="Hansen M."/>
            <person name="Heiman D."/>
            <person name="Howarth C."/>
            <person name="Larimer J."/>
            <person name="Lui A."/>
            <person name="MacDonald P.J.P."/>
            <person name="McCowen C."/>
            <person name="Montmayeur A."/>
            <person name="Murphy C."/>
            <person name="Neiman D."/>
            <person name="Pearson M."/>
            <person name="Priest M."/>
            <person name="Roberts A."/>
            <person name="Saif S."/>
            <person name="Shea T."/>
            <person name="Sisk P."/>
            <person name="Stolte C."/>
            <person name="Sykes S."/>
            <person name="Wortman J."/>
            <person name="Nusbaum C."/>
            <person name="Birren B."/>
        </authorList>
    </citation>
    <scope>NUCLEOTIDE SEQUENCE [LARGE SCALE GENOMIC DNA]</scope>
    <source>
        <strain evidence="10 11">ATCC 38327</strain>
    </source>
</reference>
<dbReference type="PROSITE" id="PS00674">
    <property type="entry name" value="AAA"/>
    <property type="match status" value="1"/>
</dbReference>
<dbReference type="PANTHER" id="PTHR23077">
    <property type="entry name" value="AAA-FAMILY ATPASE"/>
    <property type="match status" value="1"/>
</dbReference>
<reference evidence="11" key="2">
    <citation type="submission" date="2009-11" db="EMBL/GenBank/DDBJ databases">
        <title>The Genome Sequence of Allomyces macrogynus strain ATCC 38327.</title>
        <authorList>
            <consortium name="The Broad Institute Genome Sequencing Platform"/>
            <person name="Russ C."/>
            <person name="Cuomo C."/>
            <person name="Shea T."/>
            <person name="Young S.K."/>
            <person name="Zeng Q."/>
            <person name="Koehrsen M."/>
            <person name="Haas B."/>
            <person name="Borodovsky M."/>
            <person name="Guigo R."/>
            <person name="Alvarado L."/>
            <person name="Berlin A."/>
            <person name="Borenstein D."/>
            <person name="Chen Z."/>
            <person name="Engels R."/>
            <person name="Freedman E."/>
            <person name="Gellesch M."/>
            <person name="Goldberg J."/>
            <person name="Griggs A."/>
            <person name="Gujja S."/>
            <person name="Heiman D."/>
            <person name="Hepburn T."/>
            <person name="Howarth C."/>
            <person name="Jen D."/>
            <person name="Larson L."/>
            <person name="Lewis B."/>
            <person name="Mehta T."/>
            <person name="Park D."/>
            <person name="Pearson M."/>
            <person name="Roberts A."/>
            <person name="Saif S."/>
            <person name="Shenoy N."/>
            <person name="Sisk P."/>
            <person name="Stolte C."/>
            <person name="Sykes S."/>
            <person name="Walk T."/>
            <person name="White J."/>
            <person name="Yandava C."/>
            <person name="Burger G."/>
            <person name="Gray M.W."/>
            <person name="Holland P.W.H."/>
            <person name="King N."/>
            <person name="Lang F.B.F."/>
            <person name="Roger A.J."/>
            <person name="Ruiz-Trillo I."/>
            <person name="Lander E."/>
            <person name="Nusbaum C."/>
        </authorList>
    </citation>
    <scope>NUCLEOTIDE SEQUENCE [LARGE SCALE GENOMIC DNA]</scope>
    <source>
        <strain evidence="11">ATCC 38327</strain>
    </source>
</reference>
<evidence type="ECO:0000259" key="9">
    <source>
        <dbReference type="SMART" id="SM00382"/>
    </source>
</evidence>
<keyword evidence="11" id="KW-1185">Reference proteome</keyword>
<dbReference type="OrthoDB" id="2187at2759"/>
<dbReference type="EMBL" id="GG745344">
    <property type="protein sequence ID" value="KNE64468.1"/>
    <property type="molecule type" value="Genomic_DNA"/>
</dbReference>
<dbReference type="Pfam" id="PF00004">
    <property type="entry name" value="AAA"/>
    <property type="match status" value="1"/>
</dbReference>
<keyword evidence="4 8" id="KW-0067">ATP-binding</keyword>
<dbReference type="PANTHER" id="PTHR23077:SF12">
    <property type="entry name" value="PEROXISOMAL ATPASE PEX1"/>
    <property type="match status" value="1"/>
</dbReference>
<comment type="catalytic activity">
    <reaction evidence="7">
        <text>ATP + H2O = ADP + phosphate + H(+)</text>
        <dbReference type="Rhea" id="RHEA:13065"/>
        <dbReference type="ChEBI" id="CHEBI:15377"/>
        <dbReference type="ChEBI" id="CHEBI:15378"/>
        <dbReference type="ChEBI" id="CHEBI:30616"/>
        <dbReference type="ChEBI" id="CHEBI:43474"/>
        <dbReference type="ChEBI" id="CHEBI:456216"/>
    </reaction>
    <physiologicalReaction direction="left-to-right" evidence="7">
        <dbReference type="Rhea" id="RHEA:13066"/>
    </physiologicalReaction>
</comment>
<protein>
    <recommendedName>
        <fullName evidence="6">Peroxisomal ATPase PEX1</fullName>
    </recommendedName>
    <alternativeName>
        <fullName evidence="5">Peroxin-1</fullName>
    </alternativeName>
</protein>
<feature type="domain" description="AAA+ ATPase" evidence="9">
    <location>
        <begin position="29"/>
        <end position="164"/>
    </location>
</feature>
<evidence type="ECO:0000256" key="4">
    <source>
        <dbReference type="ARBA" id="ARBA00022840"/>
    </source>
</evidence>
<dbReference type="Gene3D" id="3.40.50.300">
    <property type="entry name" value="P-loop containing nucleotide triphosphate hydrolases"/>
    <property type="match status" value="1"/>
</dbReference>
<dbReference type="VEuPathDB" id="FungiDB:AMAG_09486"/>
<dbReference type="Gene3D" id="1.10.8.60">
    <property type="match status" value="1"/>
</dbReference>
<keyword evidence="3 8" id="KW-0547">Nucleotide-binding</keyword>
<dbReference type="InterPro" id="IPR003959">
    <property type="entry name" value="ATPase_AAA_core"/>
</dbReference>
<dbReference type="InterPro" id="IPR050168">
    <property type="entry name" value="AAA_ATPase_domain"/>
</dbReference>
<name>A0A0L0SPP0_ALLM3</name>
<dbReference type="InterPro" id="IPR041569">
    <property type="entry name" value="AAA_lid_3"/>
</dbReference>
<dbReference type="InterPro" id="IPR003593">
    <property type="entry name" value="AAA+_ATPase"/>
</dbReference>
<dbReference type="GO" id="GO:0016558">
    <property type="term" value="P:protein import into peroxisome matrix"/>
    <property type="evidence" value="ECO:0007669"/>
    <property type="project" value="TreeGrafter"/>
</dbReference>
<comment type="similarity">
    <text evidence="1 8">Belongs to the AAA ATPase family.</text>
</comment>
<dbReference type="FunFam" id="3.40.50.300:FF:000149">
    <property type="entry name" value="Nuclear valosin-containing protein-like"/>
    <property type="match status" value="1"/>
</dbReference>
<organism evidence="10 11">
    <name type="scientific">Allomyces macrogynus (strain ATCC 38327)</name>
    <name type="common">Allomyces javanicus var. macrogynus</name>
    <dbReference type="NCBI Taxonomy" id="578462"/>
    <lineage>
        <taxon>Eukaryota</taxon>
        <taxon>Fungi</taxon>
        <taxon>Fungi incertae sedis</taxon>
        <taxon>Blastocladiomycota</taxon>
        <taxon>Blastocladiomycetes</taxon>
        <taxon>Blastocladiales</taxon>
        <taxon>Blastocladiaceae</taxon>
        <taxon>Allomyces</taxon>
    </lineage>
</organism>
<evidence type="ECO:0000256" key="5">
    <source>
        <dbReference type="ARBA" id="ARBA00032509"/>
    </source>
</evidence>
<evidence type="ECO:0000313" key="10">
    <source>
        <dbReference type="EMBL" id="KNE64468.1"/>
    </source>
</evidence>
<evidence type="ECO:0000256" key="2">
    <source>
        <dbReference type="ARBA" id="ARBA00022593"/>
    </source>
</evidence>
<dbReference type="InterPro" id="IPR027417">
    <property type="entry name" value="P-loop_NTPase"/>
</dbReference>
<gene>
    <name evidence="10" type="ORF">AMAG_09486</name>
</gene>
<keyword evidence="2" id="KW-0962">Peroxisome biogenesis</keyword>
<dbReference type="SUPFAM" id="SSF52540">
    <property type="entry name" value="P-loop containing nucleoside triphosphate hydrolases"/>
    <property type="match status" value="1"/>
</dbReference>